<feature type="domain" description="EamA" evidence="7">
    <location>
        <begin position="197"/>
        <end position="333"/>
    </location>
</feature>
<feature type="transmembrane region" description="Helical" evidence="6">
    <location>
        <begin position="82"/>
        <end position="104"/>
    </location>
</feature>
<feature type="transmembrane region" description="Helical" evidence="6">
    <location>
        <begin position="110"/>
        <end position="131"/>
    </location>
</feature>
<evidence type="ECO:0000259" key="7">
    <source>
        <dbReference type="Pfam" id="PF00892"/>
    </source>
</evidence>
<feature type="domain" description="EamA" evidence="7">
    <location>
        <begin position="36"/>
        <end position="159"/>
    </location>
</feature>
<comment type="caution">
    <text evidence="8">The sequence shown here is derived from an EMBL/GenBank/DDBJ whole genome shotgun (WGS) entry which is preliminary data.</text>
</comment>
<evidence type="ECO:0000256" key="6">
    <source>
        <dbReference type="SAM" id="Phobius"/>
    </source>
</evidence>
<keyword evidence="5 6" id="KW-0472">Membrane</keyword>
<dbReference type="AlphaFoldDB" id="A0AAV5K8G7"/>
<dbReference type="Pfam" id="PF00892">
    <property type="entry name" value="EamA"/>
    <property type="match status" value="2"/>
</dbReference>
<evidence type="ECO:0000256" key="3">
    <source>
        <dbReference type="ARBA" id="ARBA00022692"/>
    </source>
</evidence>
<reference evidence="8 9" key="1">
    <citation type="journal article" date="2021" name="Commun. Biol.">
        <title>The genome of Shorea leprosula (Dipterocarpaceae) highlights the ecological relevance of drought in aseasonal tropical rainforests.</title>
        <authorList>
            <person name="Ng K.K.S."/>
            <person name="Kobayashi M.J."/>
            <person name="Fawcett J.A."/>
            <person name="Hatakeyama M."/>
            <person name="Paape T."/>
            <person name="Ng C.H."/>
            <person name="Ang C.C."/>
            <person name="Tnah L.H."/>
            <person name="Lee C.T."/>
            <person name="Nishiyama T."/>
            <person name="Sese J."/>
            <person name="O'Brien M.J."/>
            <person name="Copetti D."/>
            <person name="Mohd Noor M.I."/>
            <person name="Ong R.C."/>
            <person name="Putra M."/>
            <person name="Sireger I.Z."/>
            <person name="Indrioko S."/>
            <person name="Kosugi Y."/>
            <person name="Izuno A."/>
            <person name="Isagi Y."/>
            <person name="Lee S.L."/>
            <person name="Shimizu K.K."/>
        </authorList>
    </citation>
    <scope>NUCLEOTIDE SEQUENCE [LARGE SCALE GENOMIC DNA]</scope>
    <source>
        <strain evidence="8">214</strain>
    </source>
</reference>
<dbReference type="InterPro" id="IPR037185">
    <property type="entry name" value="EmrE-like"/>
</dbReference>
<dbReference type="EMBL" id="BPVZ01000055">
    <property type="protein sequence ID" value="GKV20287.1"/>
    <property type="molecule type" value="Genomic_DNA"/>
</dbReference>
<evidence type="ECO:0000313" key="8">
    <source>
        <dbReference type="EMBL" id="GKV20287.1"/>
    </source>
</evidence>
<dbReference type="SUPFAM" id="SSF103481">
    <property type="entry name" value="Multidrug resistance efflux transporter EmrE"/>
    <property type="match status" value="2"/>
</dbReference>
<keyword evidence="4 6" id="KW-1133">Transmembrane helix</keyword>
<dbReference type="InterPro" id="IPR000620">
    <property type="entry name" value="EamA_dom"/>
</dbReference>
<feature type="transmembrane region" description="Helical" evidence="6">
    <location>
        <begin position="261"/>
        <end position="282"/>
    </location>
</feature>
<comment type="similarity">
    <text evidence="2">Belongs to the drug/metabolite transporter (DMT) superfamily. Plant drug/metabolite exporter (P-DME) (TC 2.A.7.4) family.</text>
</comment>
<feature type="transmembrane region" description="Helical" evidence="6">
    <location>
        <begin position="225"/>
        <end position="246"/>
    </location>
</feature>
<dbReference type="GO" id="GO:0022857">
    <property type="term" value="F:transmembrane transporter activity"/>
    <property type="evidence" value="ECO:0007669"/>
    <property type="project" value="InterPro"/>
</dbReference>
<dbReference type="InterPro" id="IPR030184">
    <property type="entry name" value="WAT1-related"/>
</dbReference>
<protein>
    <recommendedName>
        <fullName evidence="7">EamA domain-containing protein</fullName>
    </recommendedName>
</protein>
<dbReference type="PANTHER" id="PTHR31218">
    <property type="entry name" value="WAT1-RELATED PROTEIN"/>
    <property type="match status" value="1"/>
</dbReference>
<name>A0AAV5K8G7_9ROSI</name>
<evidence type="ECO:0000256" key="1">
    <source>
        <dbReference type="ARBA" id="ARBA00004141"/>
    </source>
</evidence>
<feature type="transmembrane region" description="Helical" evidence="6">
    <location>
        <begin position="52"/>
        <end position="70"/>
    </location>
</feature>
<evidence type="ECO:0000256" key="5">
    <source>
        <dbReference type="ARBA" id="ARBA00023136"/>
    </source>
</evidence>
<dbReference type="GO" id="GO:0016020">
    <property type="term" value="C:membrane"/>
    <property type="evidence" value="ECO:0007669"/>
    <property type="project" value="UniProtKB-SubCell"/>
</dbReference>
<sequence length="438" mass="48574">MKIKKSTCECAGPMNRLRILSISSCIPIPLDNLVNILLKEVLDEGMNHLVLVTYRLSISTIFLAPVAYFCERNSRPKLTFHVLCYLFCGAIVGTSLTQFLFLLGIQYTSATFACAFLNMVPVTTFVMALPFRIERASLRCSSGRAKIGGSLICVGGALLLIFHRGMPLFKHSGTDETRPGMELNLGRRTTERWTLGSMALTAGVLLWSSWFFIQLNVGRRYPCQYSSTAIMTFFGTIQSALLSLFSGRNLSMWVLKGKMEIITILYAGMVGSGLCFVGMAWCVKEKGPVFTAAFSPFVQILSAMFDILILHEQLHLGSLLGSIIVIIGLYILLWGKNKELQNRFGKMGHPITGEAGRGRRKSIFRGHPRFVGVRQRPSGRLGQRSRIPYRRSGSGSERLTRLRMLPVSPITGPLRGANACTNFDQPASSSKFQIVCCR</sequence>
<evidence type="ECO:0000313" key="9">
    <source>
        <dbReference type="Proteomes" id="UP001054252"/>
    </source>
</evidence>
<feature type="transmembrane region" description="Helical" evidence="6">
    <location>
        <begin position="316"/>
        <end position="334"/>
    </location>
</feature>
<dbReference type="Proteomes" id="UP001054252">
    <property type="component" value="Unassembled WGS sequence"/>
</dbReference>
<organism evidence="8 9">
    <name type="scientific">Rubroshorea leprosula</name>
    <dbReference type="NCBI Taxonomy" id="152421"/>
    <lineage>
        <taxon>Eukaryota</taxon>
        <taxon>Viridiplantae</taxon>
        <taxon>Streptophyta</taxon>
        <taxon>Embryophyta</taxon>
        <taxon>Tracheophyta</taxon>
        <taxon>Spermatophyta</taxon>
        <taxon>Magnoliopsida</taxon>
        <taxon>eudicotyledons</taxon>
        <taxon>Gunneridae</taxon>
        <taxon>Pentapetalae</taxon>
        <taxon>rosids</taxon>
        <taxon>malvids</taxon>
        <taxon>Malvales</taxon>
        <taxon>Dipterocarpaceae</taxon>
        <taxon>Rubroshorea</taxon>
    </lineage>
</organism>
<gene>
    <name evidence="8" type="ORF">SLEP1_g30439</name>
</gene>
<evidence type="ECO:0000256" key="4">
    <source>
        <dbReference type="ARBA" id="ARBA00022989"/>
    </source>
</evidence>
<comment type="subcellular location">
    <subcellularLocation>
        <location evidence="1">Membrane</location>
        <topology evidence="1">Multi-pass membrane protein</topology>
    </subcellularLocation>
</comment>
<proteinExistence type="inferred from homology"/>
<feature type="transmembrane region" description="Helical" evidence="6">
    <location>
        <begin position="193"/>
        <end position="213"/>
    </location>
</feature>
<feature type="transmembrane region" description="Helical" evidence="6">
    <location>
        <begin position="289"/>
        <end position="310"/>
    </location>
</feature>
<keyword evidence="3 6" id="KW-0812">Transmembrane</keyword>
<accession>A0AAV5K8G7</accession>
<evidence type="ECO:0000256" key="2">
    <source>
        <dbReference type="ARBA" id="ARBA00007635"/>
    </source>
</evidence>
<feature type="transmembrane region" description="Helical" evidence="6">
    <location>
        <begin position="143"/>
        <end position="162"/>
    </location>
</feature>
<keyword evidence="9" id="KW-1185">Reference proteome</keyword>